<proteinExistence type="predicted"/>
<comment type="caution">
    <text evidence="1">The sequence shown here is derived from an EMBL/GenBank/DDBJ whole genome shotgun (WGS) entry which is preliminary data.</text>
</comment>
<accession>A0A8S1WWZ0</accession>
<dbReference type="EMBL" id="CAJJDP010000103">
    <property type="protein sequence ID" value="CAD8192885.1"/>
    <property type="molecule type" value="Genomic_DNA"/>
</dbReference>
<reference evidence="1" key="1">
    <citation type="submission" date="2021-01" db="EMBL/GenBank/DDBJ databases">
        <authorList>
            <consortium name="Genoscope - CEA"/>
            <person name="William W."/>
        </authorList>
    </citation>
    <scope>NUCLEOTIDE SEQUENCE</scope>
</reference>
<keyword evidence="2" id="KW-1185">Reference proteome</keyword>
<organism evidence="1 2">
    <name type="scientific">Paramecium octaurelia</name>
    <dbReference type="NCBI Taxonomy" id="43137"/>
    <lineage>
        <taxon>Eukaryota</taxon>
        <taxon>Sar</taxon>
        <taxon>Alveolata</taxon>
        <taxon>Ciliophora</taxon>
        <taxon>Intramacronucleata</taxon>
        <taxon>Oligohymenophorea</taxon>
        <taxon>Peniculida</taxon>
        <taxon>Parameciidae</taxon>
        <taxon>Paramecium</taxon>
    </lineage>
</organism>
<gene>
    <name evidence="1" type="ORF">POCTA_138.1.T1030095</name>
</gene>
<protein>
    <submittedName>
        <fullName evidence="1">Uncharacterized protein</fullName>
    </submittedName>
</protein>
<dbReference type="AlphaFoldDB" id="A0A8S1WWZ0"/>
<evidence type="ECO:0000313" key="1">
    <source>
        <dbReference type="EMBL" id="CAD8192885.1"/>
    </source>
</evidence>
<name>A0A8S1WWZ0_PAROT</name>
<evidence type="ECO:0000313" key="2">
    <source>
        <dbReference type="Proteomes" id="UP000683925"/>
    </source>
</evidence>
<sequence length="92" mass="10784">MKQTEQCILLLRPYKKVPTDKKKKTGKQNKPLCTLVLIMLQQRIQFLDSEGPIFKKNHINFQNQRDASTNQLDHLNQGQSLYAAREEYQPVI</sequence>
<dbReference type="Proteomes" id="UP000683925">
    <property type="component" value="Unassembled WGS sequence"/>
</dbReference>